<dbReference type="RefSeq" id="WP_176900396.1">
    <property type="nucleotide sequence ID" value="NZ_JABKAV010000038.1"/>
</dbReference>
<reference evidence="1 2" key="1">
    <citation type="submission" date="2020-05" db="EMBL/GenBank/DDBJ databases">
        <title>Hymenobacter terrestris sp. nov. and Hymenobacter lapidiphilus sp. nov., isolated from regoliths in Antarctica.</title>
        <authorList>
            <person name="Sedlacek I."/>
            <person name="Pantucek R."/>
            <person name="Zeman M."/>
            <person name="Holochova P."/>
            <person name="Kralova S."/>
            <person name="Stankova E."/>
            <person name="Sedo O."/>
            <person name="Micenkova L."/>
            <person name="Svec P."/>
            <person name="Gupta V."/>
            <person name="Sood U."/>
            <person name="Korpole U.S."/>
            <person name="Lal R."/>
        </authorList>
    </citation>
    <scope>NUCLEOTIDE SEQUENCE [LARGE SCALE GENOMIC DNA]</scope>
    <source>
        <strain evidence="1 2">P5252</strain>
    </source>
</reference>
<sequence>MSRLYAYMLLVIALLAGHGVQAQQKERTLIVSALVGEVIDLPEKIQYSLFPAYSADEFQFARFLEFQSTDGLRSIILQVTLRNGDERTQAFTAAEFEALRRQIESRREELNRADAALLLDATYSVELLTGNSFIGVLKAQRANELDFQTIDLGLLTIRKADIKNLELLTATQQRRGWAPVGNGTRIFFAPTARSLRQGEGYVQNVSIFLLGANYGITDNFSMGVLIPILPGSGFTGLALTPKLTLPISEQFRAGFGALYFITSEGSAGVAYGAATYGSADSNATLGVGYLVSSDGIATTSPVVVVGGATRISRRVSLLSETYFVNGGLGGLAGARISGSRISGSLGFLYAQGYAQELGYIVPAYGEVTYRFGKTK</sequence>
<protein>
    <submittedName>
        <fullName evidence="1">Uncharacterized protein</fullName>
    </submittedName>
</protein>
<evidence type="ECO:0000313" key="1">
    <source>
        <dbReference type="EMBL" id="NVO85716.1"/>
    </source>
</evidence>
<organism evidence="1 2">
    <name type="scientific">Hymenobacter terrestris</name>
    <dbReference type="NCBI Taxonomy" id="2748310"/>
    <lineage>
        <taxon>Bacteria</taxon>
        <taxon>Pseudomonadati</taxon>
        <taxon>Bacteroidota</taxon>
        <taxon>Cytophagia</taxon>
        <taxon>Cytophagales</taxon>
        <taxon>Hymenobacteraceae</taxon>
        <taxon>Hymenobacter</taxon>
    </lineage>
</organism>
<dbReference type="Proteomes" id="UP000626554">
    <property type="component" value="Unassembled WGS sequence"/>
</dbReference>
<dbReference type="EMBL" id="JABKAV010000038">
    <property type="protein sequence ID" value="NVO85716.1"/>
    <property type="molecule type" value="Genomic_DNA"/>
</dbReference>
<proteinExistence type="predicted"/>
<accession>A0ABX2Q430</accession>
<comment type="caution">
    <text evidence="1">The sequence shown here is derived from an EMBL/GenBank/DDBJ whole genome shotgun (WGS) entry which is preliminary data.</text>
</comment>
<keyword evidence="2" id="KW-1185">Reference proteome</keyword>
<name>A0ABX2Q430_9BACT</name>
<gene>
    <name evidence="1" type="ORF">HW556_12580</name>
</gene>
<evidence type="ECO:0000313" key="2">
    <source>
        <dbReference type="Proteomes" id="UP000626554"/>
    </source>
</evidence>